<dbReference type="RefSeq" id="WP_280618543.1">
    <property type="nucleotide sequence ID" value="NZ_JAROYP010000020.1"/>
</dbReference>
<comment type="caution">
    <text evidence="1">The sequence shown here is derived from an EMBL/GenBank/DDBJ whole genome shotgun (WGS) entry which is preliminary data.</text>
</comment>
<organism evidence="1 2">
    <name type="scientific">Heyndrickxia oleronia</name>
    <dbReference type="NCBI Taxonomy" id="38875"/>
    <lineage>
        <taxon>Bacteria</taxon>
        <taxon>Bacillati</taxon>
        <taxon>Bacillota</taxon>
        <taxon>Bacilli</taxon>
        <taxon>Bacillales</taxon>
        <taxon>Bacillaceae</taxon>
        <taxon>Heyndrickxia</taxon>
    </lineage>
</organism>
<evidence type="ECO:0000313" key="2">
    <source>
        <dbReference type="Proteomes" id="UP001159179"/>
    </source>
</evidence>
<reference evidence="1" key="1">
    <citation type="submission" date="2023-03" db="EMBL/GenBank/DDBJ databases">
        <title>Bacterial isolates from washroom surfaces on a university campus.</title>
        <authorList>
            <person name="Holman D.B."/>
            <person name="Gzyl K.E."/>
            <person name="Taheri A.E."/>
        </authorList>
    </citation>
    <scope>NUCLEOTIDE SEQUENCE</scope>
    <source>
        <strain evidence="1">RD03</strain>
    </source>
</reference>
<dbReference type="AlphaFoldDB" id="A0AAW6T270"/>
<protein>
    <submittedName>
        <fullName evidence="1">Uncharacterized protein</fullName>
    </submittedName>
</protein>
<name>A0AAW6T270_9BACI</name>
<proteinExistence type="predicted"/>
<sequence length="141" mass="16669">MLVREMYEYSFIYEESTLAHTLYYLLAAKKIALDDDVVEIDLNQVNHEKVAEMVQRNVLGIRRIGIYSLKMDRKTFVFIYAGSEGEAIQFYRKSFHKNPLNCHEYLLDFELARGNDVISFREMRKEFECFPVVVGYFVKGE</sequence>
<evidence type="ECO:0000313" key="1">
    <source>
        <dbReference type="EMBL" id="MDH5163890.1"/>
    </source>
</evidence>
<accession>A0AAW6T270</accession>
<dbReference type="EMBL" id="JAROYP010000020">
    <property type="protein sequence ID" value="MDH5163890.1"/>
    <property type="molecule type" value="Genomic_DNA"/>
</dbReference>
<gene>
    <name evidence="1" type="ORF">P5X88_23400</name>
</gene>
<dbReference type="Proteomes" id="UP001159179">
    <property type="component" value="Unassembled WGS sequence"/>
</dbReference>